<dbReference type="RefSeq" id="WP_066212101.1">
    <property type="nucleotide sequence ID" value="NZ_FNSN01000003.1"/>
</dbReference>
<evidence type="ECO:0000259" key="5">
    <source>
        <dbReference type="PROSITE" id="PS50893"/>
    </source>
</evidence>
<dbReference type="NCBIfam" id="NF010068">
    <property type="entry name" value="PRK13548.1"/>
    <property type="match status" value="1"/>
</dbReference>
<dbReference type="EMBL" id="FNSN01000003">
    <property type="protein sequence ID" value="SEC04064.1"/>
    <property type="molecule type" value="Genomic_DNA"/>
</dbReference>
<dbReference type="FunFam" id="3.40.50.300:FF:000134">
    <property type="entry name" value="Iron-enterobactin ABC transporter ATP-binding protein"/>
    <property type="match status" value="1"/>
</dbReference>
<evidence type="ECO:0000256" key="4">
    <source>
        <dbReference type="ARBA" id="ARBA00022967"/>
    </source>
</evidence>
<dbReference type="InterPro" id="IPR017871">
    <property type="entry name" value="ABC_transporter-like_CS"/>
</dbReference>
<dbReference type="STRING" id="156980.SAMN04489745_1913"/>
<evidence type="ECO:0000256" key="2">
    <source>
        <dbReference type="ARBA" id="ARBA00022741"/>
    </source>
</evidence>
<accession>A0A1H4P9Z9</accession>
<dbReference type="GO" id="GO:0016887">
    <property type="term" value="F:ATP hydrolysis activity"/>
    <property type="evidence" value="ECO:0007669"/>
    <property type="project" value="InterPro"/>
</dbReference>
<evidence type="ECO:0000313" key="7">
    <source>
        <dbReference type="Proteomes" id="UP000182652"/>
    </source>
</evidence>
<dbReference type="GO" id="GO:0005524">
    <property type="term" value="F:ATP binding"/>
    <property type="evidence" value="ECO:0007669"/>
    <property type="project" value="UniProtKB-KW"/>
</dbReference>
<gene>
    <name evidence="6" type="ORF">SAMN04489745_1913</name>
</gene>
<dbReference type="Proteomes" id="UP000182652">
    <property type="component" value="Unassembled WGS sequence"/>
</dbReference>
<dbReference type="Gene3D" id="3.40.50.300">
    <property type="entry name" value="P-loop containing nucleotide triphosphate hydrolases"/>
    <property type="match status" value="1"/>
</dbReference>
<keyword evidence="2" id="KW-0547">Nucleotide-binding</keyword>
<dbReference type="PANTHER" id="PTHR42794:SF1">
    <property type="entry name" value="HEMIN IMPORT ATP-BINDING PROTEIN HMUV"/>
    <property type="match status" value="1"/>
</dbReference>
<feature type="domain" description="ABC transporter" evidence="5">
    <location>
        <begin position="5"/>
        <end position="241"/>
    </location>
</feature>
<proteinExistence type="predicted"/>
<keyword evidence="7" id="KW-1185">Reference proteome</keyword>
<organism evidence="6 7">
    <name type="scientific">Arthrobacter woluwensis</name>
    <dbReference type="NCBI Taxonomy" id="156980"/>
    <lineage>
        <taxon>Bacteria</taxon>
        <taxon>Bacillati</taxon>
        <taxon>Actinomycetota</taxon>
        <taxon>Actinomycetes</taxon>
        <taxon>Micrococcales</taxon>
        <taxon>Micrococcaceae</taxon>
        <taxon>Arthrobacter</taxon>
    </lineage>
</organism>
<evidence type="ECO:0000256" key="3">
    <source>
        <dbReference type="ARBA" id="ARBA00022840"/>
    </source>
</evidence>
<evidence type="ECO:0000313" key="6">
    <source>
        <dbReference type="EMBL" id="SEC04064.1"/>
    </source>
</evidence>
<dbReference type="InterPro" id="IPR027417">
    <property type="entry name" value="P-loop_NTPase"/>
</dbReference>
<dbReference type="PROSITE" id="PS50893">
    <property type="entry name" value="ABC_TRANSPORTER_2"/>
    <property type="match status" value="1"/>
</dbReference>
<reference evidence="6 7" key="1">
    <citation type="submission" date="2016-10" db="EMBL/GenBank/DDBJ databases">
        <authorList>
            <person name="de Groot N.N."/>
        </authorList>
    </citation>
    <scope>NUCLEOTIDE SEQUENCE [LARGE SCALE GENOMIC DNA]</scope>
    <source>
        <strain evidence="6 7">DSM 10495</strain>
    </source>
</reference>
<dbReference type="PANTHER" id="PTHR42794">
    <property type="entry name" value="HEMIN IMPORT ATP-BINDING PROTEIN HMUV"/>
    <property type="match status" value="1"/>
</dbReference>
<keyword evidence="4" id="KW-1278">Translocase</keyword>
<dbReference type="PROSITE" id="PS00211">
    <property type="entry name" value="ABC_TRANSPORTER_1"/>
    <property type="match status" value="1"/>
</dbReference>
<protein>
    <submittedName>
        <fullName evidence="6">Iron complex transport system ATP-binding protein</fullName>
    </submittedName>
</protein>
<dbReference type="SUPFAM" id="SSF52540">
    <property type="entry name" value="P-loop containing nucleoside triphosphate hydrolases"/>
    <property type="match status" value="1"/>
</dbReference>
<dbReference type="AlphaFoldDB" id="A0A1H4P9Z9"/>
<dbReference type="Pfam" id="PF00005">
    <property type="entry name" value="ABC_tran"/>
    <property type="match status" value="1"/>
</dbReference>
<evidence type="ECO:0000256" key="1">
    <source>
        <dbReference type="ARBA" id="ARBA00022448"/>
    </source>
</evidence>
<keyword evidence="1" id="KW-0813">Transport</keyword>
<dbReference type="InterPro" id="IPR003439">
    <property type="entry name" value="ABC_transporter-like_ATP-bd"/>
</dbReference>
<name>A0A1H4P9Z9_9MICC</name>
<sequence length="262" mass="27193">MSSALSLRAVSVRMGVRHLVDAVDLTLEPGQVTAIIGPNGAGKSTLLSVAAGQLRPSSGTVHLGERESHRVPSAEAARKRAVMPQDSAVAFAFTVREVVAMGRTPWRKARADDGAAVTAALELTGLSGLADREITTLSGGERQRAALARVIAQATPVADGSVILLDEPTSAMDVAHAEATLALTRELASQGAAVGVVLHDLDAAASYADRMLLLKKGRVRALGPVHEVCRAEVLSEVYGTPVEVLDAGGRLRVGPVRPARIA</sequence>
<dbReference type="SMART" id="SM00382">
    <property type="entry name" value="AAA"/>
    <property type="match status" value="1"/>
</dbReference>
<dbReference type="InterPro" id="IPR003593">
    <property type="entry name" value="AAA+_ATPase"/>
</dbReference>
<keyword evidence="3 6" id="KW-0067">ATP-binding</keyword>
<dbReference type="CDD" id="cd03214">
    <property type="entry name" value="ABC_Iron-Siderophores_B12_Hemin"/>
    <property type="match status" value="1"/>
</dbReference>